<organism evidence="5 6">
    <name type="scientific">Dictyocaulus viviparus</name>
    <name type="common">Bovine lungworm</name>
    <dbReference type="NCBI Taxonomy" id="29172"/>
    <lineage>
        <taxon>Eukaryota</taxon>
        <taxon>Metazoa</taxon>
        <taxon>Ecdysozoa</taxon>
        <taxon>Nematoda</taxon>
        <taxon>Chromadorea</taxon>
        <taxon>Rhabditida</taxon>
        <taxon>Rhabditina</taxon>
        <taxon>Rhabditomorpha</taxon>
        <taxon>Strongyloidea</taxon>
        <taxon>Metastrongylidae</taxon>
        <taxon>Dictyocaulus</taxon>
    </lineage>
</organism>
<feature type="compositionally biased region" description="Pro residues" evidence="2">
    <location>
        <begin position="291"/>
        <end position="300"/>
    </location>
</feature>
<dbReference type="SMART" id="SM01088">
    <property type="entry name" value="Col_cuticle_N"/>
    <property type="match status" value="1"/>
</dbReference>
<feature type="transmembrane region" description="Helical" evidence="3">
    <location>
        <begin position="21"/>
        <end position="44"/>
    </location>
</feature>
<dbReference type="OrthoDB" id="5872583at2759"/>
<evidence type="ECO:0000256" key="3">
    <source>
        <dbReference type="SAM" id="Phobius"/>
    </source>
</evidence>
<keyword evidence="3" id="KW-1133">Transmembrane helix</keyword>
<feature type="region of interest" description="Disordered" evidence="2">
    <location>
        <begin position="179"/>
        <end position="300"/>
    </location>
</feature>
<dbReference type="STRING" id="29172.A0A0D8Y319"/>
<evidence type="ECO:0000313" key="6">
    <source>
        <dbReference type="Proteomes" id="UP000053766"/>
    </source>
</evidence>
<evidence type="ECO:0000259" key="4">
    <source>
        <dbReference type="SMART" id="SM01088"/>
    </source>
</evidence>
<accession>A0A0D8Y319</accession>
<keyword evidence="5" id="KW-0176">Collagen</keyword>
<feature type="compositionally biased region" description="Pro residues" evidence="2">
    <location>
        <begin position="212"/>
        <end position="227"/>
    </location>
</feature>
<evidence type="ECO:0000256" key="1">
    <source>
        <dbReference type="ARBA" id="ARBA00022737"/>
    </source>
</evidence>
<feature type="compositionally biased region" description="Low complexity" evidence="2">
    <location>
        <begin position="188"/>
        <end position="201"/>
    </location>
</feature>
<keyword evidence="3" id="KW-0472">Membrane</keyword>
<feature type="compositionally biased region" description="Pro residues" evidence="2">
    <location>
        <begin position="243"/>
        <end position="257"/>
    </location>
</feature>
<keyword evidence="3" id="KW-0812">Transmembrane</keyword>
<feature type="domain" description="Nematode cuticle collagen N-terminal" evidence="4">
    <location>
        <begin position="20"/>
        <end position="72"/>
    </location>
</feature>
<name>A0A0D8Y319_DICVI</name>
<keyword evidence="6" id="KW-1185">Reference proteome</keyword>
<feature type="region of interest" description="Disordered" evidence="2">
    <location>
        <begin position="133"/>
        <end position="164"/>
    </location>
</feature>
<reference evidence="6" key="2">
    <citation type="journal article" date="2016" name="Sci. Rep.">
        <title>Dictyocaulus viviparus genome, variome and transcriptome elucidate lungworm biology and support future intervention.</title>
        <authorList>
            <person name="McNulty S.N."/>
            <person name="Strube C."/>
            <person name="Rosa B.A."/>
            <person name="Martin J.C."/>
            <person name="Tyagi R."/>
            <person name="Choi Y.J."/>
            <person name="Wang Q."/>
            <person name="Hallsworth Pepin K."/>
            <person name="Zhang X."/>
            <person name="Ozersky P."/>
            <person name="Wilson R.K."/>
            <person name="Sternberg P.W."/>
            <person name="Gasser R.B."/>
            <person name="Mitreva M."/>
        </authorList>
    </citation>
    <scope>NUCLEOTIDE SEQUENCE [LARGE SCALE GENOMIC DNA]</scope>
    <source>
        <strain evidence="6">HannoverDv2000</strain>
    </source>
</reference>
<proteinExistence type="predicted"/>
<dbReference type="InterPro" id="IPR002486">
    <property type="entry name" value="Col_cuticle_N"/>
</dbReference>
<dbReference type="Pfam" id="PF01484">
    <property type="entry name" value="Col_cuticle_N"/>
    <property type="match status" value="1"/>
</dbReference>
<protein>
    <submittedName>
        <fullName evidence="5">Nematode cuticle collagen domain protein</fullName>
    </submittedName>
</protein>
<dbReference type="PANTHER" id="PTHR24637:SF377">
    <property type="entry name" value="COLLAGEN TYPE IX ALPHA 1 CHAIN"/>
    <property type="match status" value="1"/>
</dbReference>
<reference evidence="5 6" key="1">
    <citation type="submission" date="2013-11" db="EMBL/GenBank/DDBJ databases">
        <title>Draft genome of the bovine lungworm Dictyocaulus viviparus.</title>
        <authorList>
            <person name="Mitreva M."/>
        </authorList>
    </citation>
    <scope>NUCLEOTIDE SEQUENCE [LARGE SCALE GENOMIC DNA]</scope>
    <source>
        <strain evidence="5 6">HannoverDv2000</strain>
    </source>
</reference>
<dbReference type="EMBL" id="KN716249">
    <property type="protein sequence ID" value="KJH48971.1"/>
    <property type="molecule type" value="Genomic_DNA"/>
</dbReference>
<dbReference type="InterPro" id="IPR008160">
    <property type="entry name" value="Collagen"/>
</dbReference>
<keyword evidence="1" id="KW-0677">Repeat</keyword>
<feature type="compositionally biased region" description="Low complexity" evidence="2">
    <location>
        <begin position="258"/>
        <end position="275"/>
    </location>
</feature>
<dbReference type="GO" id="GO:0005581">
    <property type="term" value="C:collagen trimer"/>
    <property type="evidence" value="ECO:0007669"/>
    <property type="project" value="UniProtKB-KW"/>
</dbReference>
<gene>
    <name evidence="5" type="ORF">DICVIV_04870</name>
</gene>
<dbReference type="Pfam" id="PF01391">
    <property type="entry name" value="Collagen"/>
    <property type="match status" value="2"/>
</dbReference>
<dbReference type="AlphaFoldDB" id="A0A0D8Y319"/>
<dbReference type="PANTHER" id="PTHR24637">
    <property type="entry name" value="COLLAGEN"/>
    <property type="match status" value="1"/>
</dbReference>
<dbReference type="Proteomes" id="UP000053766">
    <property type="component" value="Unassembled WGS sequence"/>
</dbReference>
<dbReference type="GO" id="GO:0042302">
    <property type="term" value="F:structural constituent of cuticle"/>
    <property type="evidence" value="ECO:0007669"/>
    <property type="project" value="InterPro"/>
</dbReference>
<evidence type="ECO:0000313" key="5">
    <source>
        <dbReference type="EMBL" id="KJH48971.1"/>
    </source>
</evidence>
<evidence type="ECO:0000256" key="2">
    <source>
        <dbReference type="SAM" id="MobiDB-lite"/>
    </source>
</evidence>
<sequence>MNNEKNNYARQQAEADRFKTLAVAGVAMSVVAAVVCILAVPLIYNYVQHVQTLLQNEVDYCKSRSGSLWQQVSKVHRSLGVKKRTPRNAYGGYSASYGTYDTASVREYVNNQNVRGESKIEYKGAKCCGCGIGPPGRPGTNGRDGKDGVDGIPGENGRNGRDSQDNMFAHREICIKCPAGLPGPPGEPGAKGAPGRPGNPGIDADGGIRGHPGPPGPPGEPGPPGKPGPQGEGGPDGILIERPGPPGEPGLPGPPGPQGDDGLPGIPGLPGSIGPTGPPGKRGQPGSCSHCPPPRTAPGY</sequence>